<dbReference type="EMBL" id="MW117966">
    <property type="protein sequence ID" value="QPB08050.1"/>
    <property type="molecule type" value="Genomic_DNA"/>
</dbReference>
<proteinExistence type="predicted"/>
<accession>A0A873WAB7</accession>
<protein>
    <submittedName>
        <fullName evidence="1">Uncharacterized protein</fullName>
    </submittedName>
</protein>
<evidence type="ECO:0000313" key="1">
    <source>
        <dbReference type="EMBL" id="QPB08050.1"/>
    </source>
</evidence>
<evidence type="ECO:0000313" key="2">
    <source>
        <dbReference type="Proteomes" id="UP000663288"/>
    </source>
</evidence>
<sequence>MTKKYDNLISTAVDSIEIVDNQVKIVYNSNKDKEYTFDCNNIDQFQEDLCKELISIELKTGGSVGKFLHNQIKESVLIESK</sequence>
<dbReference type="KEGG" id="vg:77945649"/>
<organism evidence="1 2">
    <name type="scientific">Synechococcus phage S-H9-1</name>
    <dbReference type="NCBI Taxonomy" id="2783674"/>
    <lineage>
        <taxon>Viruses</taxon>
        <taxon>Duplodnaviria</taxon>
        <taxon>Heunggongvirae</taxon>
        <taxon>Uroviricota</taxon>
        <taxon>Caudoviricetes</taxon>
        <taxon>Pantevenvirales</taxon>
        <taxon>Kyanoviridae</taxon>
        <taxon>Scyllavirus</taxon>
        <taxon>Scyllavirus aitchnine</taxon>
    </lineage>
</organism>
<dbReference type="RefSeq" id="YP_010669466.1">
    <property type="nucleotide sequence ID" value="NC_070961.1"/>
</dbReference>
<name>A0A873WAB7_9CAUD</name>
<keyword evidence="2" id="KW-1185">Reference proteome</keyword>
<dbReference type="Proteomes" id="UP000663288">
    <property type="component" value="Segment"/>
</dbReference>
<reference evidence="1" key="1">
    <citation type="submission" date="2020-10" db="EMBL/GenBank/DDBJ databases">
        <title>The Isolation and Genome Sequence of a Novel Cyanophage S-H9-1 from the Yellow Sea, China.</title>
        <authorList>
            <person name="Jiang T."/>
        </authorList>
    </citation>
    <scope>NUCLEOTIDE SEQUENCE</scope>
</reference>
<dbReference type="GeneID" id="77945649"/>